<dbReference type="InterPro" id="IPR017970">
    <property type="entry name" value="Homeobox_CS"/>
</dbReference>
<dbReference type="InterPro" id="IPR001356">
    <property type="entry name" value="HD"/>
</dbReference>
<evidence type="ECO:0000256" key="6">
    <source>
        <dbReference type="SAM" id="MobiDB-lite"/>
    </source>
</evidence>
<evidence type="ECO:0000313" key="9">
    <source>
        <dbReference type="Ensembl" id="ENSCUSP00005008036.1"/>
    </source>
</evidence>
<evidence type="ECO:0000256" key="4">
    <source>
        <dbReference type="PROSITE-ProRule" id="PRU00108"/>
    </source>
</evidence>
<dbReference type="AlphaFoldDB" id="A0A8C3Y176"/>
<protein>
    <recommendedName>
        <fullName evidence="8">Homeobox domain-containing protein</fullName>
    </recommendedName>
</protein>
<dbReference type="GO" id="GO:0005634">
    <property type="term" value="C:nucleus"/>
    <property type="evidence" value="ECO:0007669"/>
    <property type="project" value="UniProtKB-SubCell"/>
</dbReference>
<evidence type="ECO:0000259" key="8">
    <source>
        <dbReference type="PROSITE" id="PS50071"/>
    </source>
</evidence>
<dbReference type="InterPro" id="IPR051892">
    <property type="entry name" value="LBX_TF"/>
</dbReference>
<dbReference type="PANTHER" id="PTHR24336">
    <property type="entry name" value="TRANSCRIPTION FACTOR LBX"/>
    <property type="match status" value="1"/>
</dbReference>
<feature type="compositionally biased region" description="Basic residues" evidence="6">
    <location>
        <begin position="217"/>
        <end position="226"/>
    </location>
</feature>
<gene>
    <name evidence="9" type="primary">LBX2</name>
</gene>
<accession>A0A8C3Y176</accession>
<keyword evidence="7" id="KW-1133">Transmembrane helix</keyword>
<dbReference type="Ensembl" id="ENSCUST00005008378.1">
    <property type="protein sequence ID" value="ENSCUSP00005008036.1"/>
    <property type="gene ID" value="ENSCUSG00005004998.1"/>
</dbReference>
<feature type="compositionally biased region" description="Pro residues" evidence="6">
    <location>
        <begin position="110"/>
        <end position="120"/>
    </location>
</feature>
<reference evidence="9" key="2">
    <citation type="submission" date="2025-08" db="UniProtKB">
        <authorList>
            <consortium name="Ensembl"/>
        </authorList>
    </citation>
    <scope>IDENTIFICATION</scope>
</reference>
<comment type="subcellular location">
    <subcellularLocation>
        <location evidence="4 5">Nucleus</location>
    </subcellularLocation>
</comment>
<dbReference type="SUPFAM" id="SSF46689">
    <property type="entry name" value="Homeodomain-like"/>
    <property type="match status" value="1"/>
</dbReference>
<feature type="DNA-binding region" description="Homeobox" evidence="4">
    <location>
        <begin position="125"/>
        <end position="184"/>
    </location>
</feature>
<dbReference type="CDD" id="cd00086">
    <property type="entry name" value="homeodomain"/>
    <property type="match status" value="1"/>
</dbReference>
<keyword evidence="7" id="KW-0812">Transmembrane</keyword>
<dbReference type="Pfam" id="PF00046">
    <property type="entry name" value="Homeodomain"/>
    <property type="match status" value="1"/>
</dbReference>
<keyword evidence="1 4" id="KW-0238">DNA-binding</keyword>
<reference evidence="9" key="3">
    <citation type="submission" date="2025-09" db="UniProtKB">
        <authorList>
            <consortium name="Ensembl"/>
        </authorList>
    </citation>
    <scope>IDENTIFICATION</scope>
</reference>
<keyword evidence="7" id="KW-0472">Membrane</keyword>
<dbReference type="GO" id="GO:0000981">
    <property type="term" value="F:DNA-binding transcription factor activity, RNA polymerase II-specific"/>
    <property type="evidence" value="ECO:0007669"/>
    <property type="project" value="InterPro"/>
</dbReference>
<sequence length="361" mass="38840">MTSAGEAAGSPPLPAAVGGHRRSPLDRLPPPANTTKPLTPFGIEDILGRPRGGSPPGTGTGPAAPPAPTGPRGGGGGGCAPASPLWALEELASKTFQGLELGMLQAAGGPSPPGASGPRPPCRKRRKSRTAFTAQQLRELEQRFRRQRYLSPVDRDALAARLALSAAQVITWFQNRRAKLKRDLEELRADVASRCKRCPPPPCSSWRGCPRPRALPYRHRDHRARRALGGGDRRGGLSRARSAPLGSVPIHSNRNCSVRMRAAPFGPARLSSDSLGSVQAENRSDPLDSVRLRSGALGSVRTDSALPHPLGSVPNGAEPSPAPSVHPVSAFFLFFFFFFVFLLFFLFLNFIFYRPRCKYLQ</sequence>
<dbReference type="PROSITE" id="PS00027">
    <property type="entry name" value="HOMEOBOX_1"/>
    <property type="match status" value="1"/>
</dbReference>
<keyword evidence="3 4" id="KW-0539">Nucleus</keyword>
<evidence type="ECO:0000256" key="7">
    <source>
        <dbReference type="SAM" id="Phobius"/>
    </source>
</evidence>
<reference evidence="9" key="1">
    <citation type="submission" date="2020-10" db="EMBL/GenBank/DDBJ databases">
        <title>Catharus ustulatus (Swainson's thrush) genome, bCatUst1, primary haplotype v2.</title>
        <authorList>
            <person name="Delmore K."/>
            <person name="Vafadar M."/>
            <person name="Formenti G."/>
            <person name="Chow W."/>
            <person name="Pelan S."/>
            <person name="Howe K."/>
            <person name="Rhie A."/>
            <person name="Mountcastle J."/>
            <person name="Haase B."/>
            <person name="Fedrigo O."/>
            <person name="Jarvis E.D."/>
        </authorList>
    </citation>
    <scope>NUCLEOTIDE SEQUENCE [LARGE SCALE GENOMIC DNA]</scope>
</reference>
<evidence type="ECO:0000256" key="3">
    <source>
        <dbReference type="ARBA" id="ARBA00023242"/>
    </source>
</evidence>
<feature type="domain" description="Homeobox" evidence="8">
    <location>
        <begin position="123"/>
        <end position="183"/>
    </location>
</feature>
<proteinExistence type="predicted"/>
<evidence type="ECO:0000313" key="10">
    <source>
        <dbReference type="Proteomes" id="UP000694563"/>
    </source>
</evidence>
<feature type="compositionally biased region" description="Gly residues" evidence="6">
    <location>
        <begin position="50"/>
        <end position="60"/>
    </location>
</feature>
<feature type="transmembrane region" description="Helical" evidence="7">
    <location>
        <begin position="330"/>
        <end position="353"/>
    </location>
</feature>
<dbReference type="Proteomes" id="UP000694563">
    <property type="component" value="Chromosome 5"/>
</dbReference>
<keyword evidence="2 4" id="KW-0371">Homeobox</keyword>
<evidence type="ECO:0000256" key="1">
    <source>
        <dbReference type="ARBA" id="ARBA00023125"/>
    </source>
</evidence>
<dbReference type="GO" id="GO:1990837">
    <property type="term" value="F:sequence-specific double-stranded DNA binding"/>
    <property type="evidence" value="ECO:0007669"/>
    <property type="project" value="TreeGrafter"/>
</dbReference>
<keyword evidence="10" id="KW-1185">Reference proteome</keyword>
<dbReference type="PROSITE" id="PS50071">
    <property type="entry name" value="HOMEOBOX_2"/>
    <property type="match status" value="1"/>
</dbReference>
<dbReference type="PANTHER" id="PTHR24336:SF10">
    <property type="entry name" value="TRANSCRIPTION FACTOR LBX2"/>
    <property type="match status" value="1"/>
</dbReference>
<evidence type="ECO:0000256" key="2">
    <source>
        <dbReference type="ARBA" id="ARBA00023155"/>
    </source>
</evidence>
<feature type="region of interest" description="Disordered" evidence="6">
    <location>
        <begin position="104"/>
        <end position="131"/>
    </location>
</feature>
<organism evidence="9 10">
    <name type="scientific">Catharus ustulatus</name>
    <name type="common">Russet-backed thrush</name>
    <name type="synonym">Hylocichla ustulatus</name>
    <dbReference type="NCBI Taxonomy" id="91951"/>
    <lineage>
        <taxon>Eukaryota</taxon>
        <taxon>Metazoa</taxon>
        <taxon>Chordata</taxon>
        <taxon>Craniata</taxon>
        <taxon>Vertebrata</taxon>
        <taxon>Euteleostomi</taxon>
        <taxon>Archelosauria</taxon>
        <taxon>Archosauria</taxon>
        <taxon>Dinosauria</taxon>
        <taxon>Saurischia</taxon>
        <taxon>Theropoda</taxon>
        <taxon>Coelurosauria</taxon>
        <taxon>Aves</taxon>
        <taxon>Neognathae</taxon>
        <taxon>Neoaves</taxon>
        <taxon>Telluraves</taxon>
        <taxon>Australaves</taxon>
        <taxon>Passeriformes</taxon>
        <taxon>Turdidae</taxon>
        <taxon>Catharus</taxon>
    </lineage>
</organism>
<feature type="region of interest" description="Disordered" evidence="6">
    <location>
        <begin position="1"/>
        <end position="83"/>
    </location>
</feature>
<dbReference type="InterPro" id="IPR009057">
    <property type="entry name" value="Homeodomain-like_sf"/>
</dbReference>
<dbReference type="Gene3D" id="1.10.10.60">
    <property type="entry name" value="Homeodomain-like"/>
    <property type="match status" value="1"/>
</dbReference>
<feature type="region of interest" description="Disordered" evidence="6">
    <location>
        <begin position="300"/>
        <end position="319"/>
    </location>
</feature>
<feature type="region of interest" description="Disordered" evidence="6">
    <location>
        <begin position="217"/>
        <end position="248"/>
    </location>
</feature>
<evidence type="ECO:0000256" key="5">
    <source>
        <dbReference type="RuleBase" id="RU000682"/>
    </source>
</evidence>
<dbReference type="SMART" id="SM00389">
    <property type="entry name" value="HOX"/>
    <property type="match status" value="1"/>
</dbReference>
<name>A0A8C3Y176_CATUS</name>